<accession>A0ABP9D282</accession>
<sequence>MGRRLAQAYGARIGHFRGPLLNGPGATGPFLPGVSVTSVSRPSGTGRAAPDQGTKALIAGPVSGKMSVRGSVHRTGCRGHSVPDSGRRSPGPPVGDGAGLAPRDTRQ</sequence>
<keyword evidence="3" id="KW-1185">Reference proteome</keyword>
<protein>
    <submittedName>
        <fullName evidence="2">Uncharacterized protein</fullName>
    </submittedName>
</protein>
<dbReference type="Proteomes" id="UP001501265">
    <property type="component" value="Unassembled WGS sequence"/>
</dbReference>
<comment type="caution">
    <text evidence="2">The sequence shown here is derived from an EMBL/GenBank/DDBJ whole genome shotgun (WGS) entry which is preliminary data.</text>
</comment>
<gene>
    <name evidence="2" type="ORF">GCM10023220_67890</name>
</gene>
<reference evidence="3" key="1">
    <citation type="journal article" date="2019" name="Int. J. Syst. Evol. Microbiol.">
        <title>The Global Catalogue of Microorganisms (GCM) 10K type strain sequencing project: providing services to taxonomists for standard genome sequencing and annotation.</title>
        <authorList>
            <consortium name="The Broad Institute Genomics Platform"/>
            <consortium name="The Broad Institute Genome Sequencing Center for Infectious Disease"/>
            <person name="Wu L."/>
            <person name="Ma J."/>
        </authorList>
    </citation>
    <scope>NUCLEOTIDE SEQUENCE [LARGE SCALE GENOMIC DNA]</scope>
    <source>
        <strain evidence="3">JCM 18081</strain>
    </source>
</reference>
<name>A0ABP9D282_9ACTN</name>
<evidence type="ECO:0000313" key="2">
    <source>
        <dbReference type="EMBL" id="GAA4824532.1"/>
    </source>
</evidence>
<dbReference type="EMBL" id="BAABIG010000090">
    <property type="protein sequence ID" value="GAA4824532.1"/>
    <property type="molecule type" value="Genomic_DNA"/>
</dbReference>
<organism evidence="2 3">
    <name type="scientific">Streptomyces ziwulingensis</name>
    <dbReference type="NCBI Taxonomy" id="1045501"/>
    <lineage>
        <taxon>Bacteria</taxon>
        <taxon>Bacillati</taxon>
        <taxon>Actinomycetota</taxon>
        <taxon>Actinomycetes</taxon>
        <taxon>Kitasatosporales</taxon>
        <taxon>Streptomycetaceae</taxon>
        <taxon>Streptomyces</taxon>
    </lineage>
</organism>
<proteinExistence type="predicted"/>
<evidence type="ECO:0000256" key="1">
    <source>
        <dbReference type="SAM" id="MobiDB-lite"/>
    </source>
</evidence>
<evidence type="ECO:0000313" key="3">
    <source>
        <dbReference type="Proteomes" id="UP001501265"/>
    </source>
</evidence>
<feature type="region of interest" description="Disordered" evidence="1">
    <location>
        <begin position="66"/>
        <end position="107"/>
    </location>
</feature>